<dbReference type="OMA" id="VTHMTPQ"/>
<dbReference type="FunCoup" id="F0ZVN5">
    <property type="interactions" value="569"/>
</dbReference>
<dbReference type="eggNOG" id="KOG2281">
    <property type="taxonomic scope" value="Eukaryota"/>
</dbReference>
<evidence type="ECO:0000313" key="3">
    <source>
        <dbReference type="EMBL" id="EGC31989.1"/>
    </source>
</evidence>
<dbReference type="KEGG" id="dpp:DICPUDRAFT_57365"/>
<dbReference type="Pfam" id="PF00930">
    <property type="entry name" value="DPPIV_N"/>
    <property type="match status" value="1"/>
</dbReference>
<accession>F0ZVN5</accession>
<dbReference type="GO" id="GO:0008236">
    <property type="term" value="F:serine-type peptidase activity"/>
    <property type="evidence" value="ECO:0007669"/>
    <property type="project" value="InterPro"/>
</dbReference>
<organism evidence="3 4">
    <name type="scientific">Dictyostelium purpureum</name>
    <name type="common">Slime mold</name>
    <dbReference type="NCBI Taxonomy" id="5786"/>
    <lineage>
        <taxon>Eukaryota</taxon>
        <taxon>Amoebozoa</taxon>
        <taxon>Evosea</taxon>
        <taxon>Eumycetozoa</taxon>
        <taxon>Dictyostelia</taxon>
        <taxon>Dictyosteliales</taxon>
        <taxon>Dictyosteliaceae</taxon>
        <taxon>Dictyostelium</taxon>
    </lineage>
</organism>
<protein>
    <submittedName>
        <fullName evidence="3">Uncharacterized protein</fullName>
    </submittedName>
</protein>
<dbReference type="OrthoDB" id="16520at2759"/>
<dbReference type="GO" id="GO:0006508">
    <property type="term" value="P:proteolysis"/>
    <property type="evidence" value="ECO:0000318"/>
    <property type="project" value="GO_Central"/>
</dbReference>
<name>F0ZVN5_DICPU</name>
<evidence type="ECO:0000313" key="4">
    <source>
        <dbReference type="Proteomes" id="UP000001064"/>
    </source>
</evidence>
<proteinExistence type="predicted"/>
<dbReference type="Gene3D" id="2.140.10.30">
    <property type="entry name" value="Dipeptidylpeptidase IV, N-terminal domain"/>
    <property type="match status" value="1"/>
</dbReference>
<dbReference type="Proteomes" id="UP000001064">
    <property type="component" value="Unassembled WGS sequence"/>
</dbReference>
<dbReference type="Pfam" id="PF00326">
    <property type="entry name" value="Peptidase_S9"/>
    <property type="match status" value="1"/>
</dbReference>
<dbReference type="SUPFAM" id="SSF53474">
    <property type="entry name" value="alpha/beta-Hydrolases"/>
    <property type="match status" value="1"/>
</dbReference>
<keyword evidence="4" id="KW-1185">Reference proteome</keyword>
<dbReference type="PANTHER" id="PTHR11731">
    <property type="entry name" value="PROTEASE FAMILY S9B,C DIPEPTIDYL-PEPTIDASE IV-RELATED"/>
    <property type="match status" value="1"/>
</dbReference>
<feature type="domain" description="Dipeptidylpeptidase IV N-terminal" evidence="2">
    <location>
        <begin position="115"/>
        <end position="491"/>
    </location>
</feature>
<dbReference type="SUPFAM" id="SSF82171">
    <property type="entry name" value="DPP6 N-terminal domain-like"/>
    <property type="match status" value="1"/>
</dbReference>
<dbReference type="InterPro" id="IPR029058">
    <property type="entry name" value="AB_hydrolase_fold"/>
</dbReference>
<evidence type="ECO:0000259" key="2">
    <source>
        <dbReference type="Pfam" id="PF00930"/>
    </source>
</evidence>
<dbReference type="GO" id="GO:0008239">
    <property type="term" value="F:dipeptidyl-peptidase activity"/>
    <property type="evidence" value="ECO:0000318"/>
    <property type="project" value="GO_Central"/>
</dbReference>
<dbReference type="InterPro" id="IPR002469">
    <property type="entry name" value="Peptidase_S9B_N"/>
</dbReference>
<dbReference type="EMBL" id="GL871218">
    <property type="protein sequence ID" value="EGC31989.1"/>
    <property type="molecule type" value="Genomic_DNA"/>
</dbReference>
<dbReference type="PANTHER" id="PTHR11731:SF193">
    <property type="entry name" value="DIPEPTIDYL PEPTIDASE 9"/>
    <property type="match status" value="1"/>
</dbReference>
<dbReference type="AlphaFoldDB" id="F0ZVN5"/>
<evidence type="ECO:0000259" key="1">
    <source>
        <dbReference type="Pfam" id="PF00326"/>
    </source>
</evidence>
<dbReference type="Gene3D" id="3.40.50.1820">
    <property type="entry name" value="alpha/beta hydrolase"/>
    <property type="match status" value="1"/>
</dbReference>
<dbReference type="GeneID" id="10507667"/>
<dbReference type="ESTHER" id="dicpu-f0zvn5">
    <property type="family name" value="DPP4N_Peptidase_S9"/>
</dbReference>
<reference evidence="4" key="1">
    <citation type="journal article" date="2011" name="Genome Biol.">
        <title>Comparative genomics of the social amoebae Dictyostelium discoideum and Dictyostelium purpureum.</title>
        <authorList>
            <consortium name="US DOE Joint Genome Institute (JGI-PGF)"/>
            <person name="Sucgang R."/>
            <person name="Kuo A."/>
            <person name="Tian X."/>
            <person name="Salerno W."/>
            <person name="Parikh A."/>
            <person name="Feasley C.L."/>
            <person name="Dalin E."/>
            <person name="Tu H."/>
            <person name="Huang E."/>
            <person name="Barry K."/>
            <person name="Lindquist E."/>
            <person name="Shapiro H."/>
            <person name="Bruce D."/>
            <person name="Schmutz J."/>
            <person name="Salamov A."/>
            <person name="Fey P."/>
            <person name="Gaudet P."/>
            <person name="Anjard C."/>
            <person name="Babu M.M."/>
            <person name="Basu S."/>
            <person name="Bushmanova Y."/>
            <person name="van der Wel H."/>
            <person name="Katoh-Kurasawa M."/>
            <person name="Dinh C."/>
            <person name="Coutinho P.M."/>
            <person name="Saito T."/>
            <person name="Elias M."/>
            <person name="Schaap P."/>
            <person name="Kay R.R."/>
            <person name="Henrissat B."/>
            <person name="Eichinger L."/>
            <person name="Rivero F."/>
            <person name="Putnam N.H."/>
            <person name="West C.M."/>
            <person name="Loomis W.F."/>
            <person name="Chisholm R.L."/>
            <person name="Shaulsky G."/>
            <person name="Strassmann J.E."/>
            <person name="Queller D.C."/>
            <person name="Kuspa A."/>
            <person name="Grigoriev I.V."/>
        </authorList>
    </citation>
    <scope>NUCLEOTIDE SEQUENCE [LARGE SCALE GENOMIC DNA]</scope>
    <source>
        <strain evidence="4">QSDP1</strain>
    </source>
</reference>
<feature type="domain" description="Peptidase S9 prolyl oligopeptidase catalytic" evidence="1">
    <location>
        <begin position="588"/>
        <end position="789"/>
    </location>
</feature>
<dbReference type="RefSeq" id="XP_003291487.1">
    <property type="nucleotide sequence ID" value="XM_003291439.1"/>
</dbReference>
<dbReference type="InterPro" id="IPR001375">
    <property type="entry name" value="Peptidase_S9_cat"/>
</dbReference>
<gene>
    <name evidence="3" type="ORF">DICPUDRAFT_57365</name>
</gene>
<sequence length="792" mass="91383">MSAVKKIKIGGGSFGEKKEFTIEEASKLFDIDDNASSPYSFKFDDSNDHLYFLSNVKGQSNIKNIHYIDINSSNKEIKPLFNYVDNNVELSLEDQLQRERQRVVANGITQFTYHQEHKFFVTAINNQLHKIDISESVTKPVLKEIPGEIYNHRLSSDGKLISYIKEKDIWVTDIKSGKMHRLTQSNDEQHKFRYAGDVGFIYAEEFSRYIGYWWSPVVEKCPQTNKSIYRILYFEEDETNVRDFHISTPDHEGDTTHYKYPLAGDKNSIVKVNLVEFSLSESGDLTELKRTQLFDLKEQFSWLEYYTRAGWLPNGKSVWLQLLDRKQQHQAVTIVPLSKFTSSPSTLPVIIEETTNFWINVVDSIHFFSDSQHLLWSSECNENNRGFRHLSLVQWDSDSFGNVTSKPVTQLLSNEEWMVSGEELFVDETRGLVYFIATKDTCLEQHLYVKSYKNSTSEIQRLTVPQMSHKSIKVSKDFKKIISTYSNHKTPNKTQIFDLVYDQGNKDSYPSLKPLFFISNSGVEESESSSVEKIGSFKVPEIFSFVNSRGIKVYGQYTKPTNFDPSKKHPTVLYVYGGPHVQLVRNTYSYIRQYYANFGFIQIMIDGAGSTNRGLEYEGQIKHKMGVSELQDQIEGIEYLINNNIVPIDRSRIAITGWSYGGYFSLMALSQRPDFFKIAISGAPVTFWEAYNTGYTERYMDTPENNKEGYHSGNVMTFIDGFPEEDNRLVVIHGLQDENVHFSNTSCLIEKLTTSQKPYILKILAKERHGIRNIDNRVYIEAFCVNHLLNNL</sequence>
<dbReference type="InParanoid" id="F0ZVN5"/>
<dbReference type="InterPro" id="IPR050278">
    <property type="entry name" value="Serine_Prot_S9B/DPPIV"/>
</dbReference>
<dbReference type="VEuPathDB" id="AmoebaDB:DICPUDRAFT_57365"/>